<dbReference type="HOGENOM" id="CLU_2238021_0_0_1"/>
<protein>
    <submittedName>
        <fullName evidence="2">Uncharacterized protein</fullName>
    </submittedName>
</protein>
<feature type="region of interest" description="Disordered" evidence="1">
    <location>
        <begin position="1"/>
        <end position="49"/>
    </location>
</feature>
<reference evidence="2" key="1">
    <citation type="submission" date="2013-07" db="EMBL/GenBank/DDBJ databases">
        <title>The genome of an arbuscular mycorrhizal fungus provides insights into the evolution of the oldest plant symbiosis.</title>
        <authorList>
            <consortium name="DOE Joint Genome Institute"/>
            <person name="Tisserant E."/>
            <person name="Malbreil M."/>
            <person name="Kuo A."/>
            <person name="Kohler A."/>
            <person name="Symeonidi A."/>
            <person name="Balestrini R."/>
            <person name="Charron P."/>
            <person name="Duensing N."/>
            <person name="Frei-dit-Frey N."/>
            <person name="Gianinazzi-Pearson V."/>
            <person name="Gilbert B."/>
            <person name="Handa Y."/>
            <person name="Hijri M."/>
            <person name="Kaul R."/>
            <person name="Kawaguchi M."/>
            <person name="Krajinski F."/>
            <person name="Lammers P."/>
            <person name="Lapierre D."/>
            <person name="Masclaux F.G."/>
            <person name="Murat C."/>
            <person name="Morin E."/>
            <person name="Ndikumana S."/>
            <person name="Pagni M."/>
            <person name="Petitpierre D."/>
            <person name="Requena N."/>
            <person name="Rosikiewicz P."/>
            <person name="Riley R."/>
            <person name="Saito K."/>
            <person name="San Clemente H."/>
            <person name="Shapiro H."/>
            <person name="van Tuinen D."/>
            <person name="Becard G."/>
            <person name="Bonfante P."/>
            <person name="Paszkowski U."/>
            <person name="Shachar-Hill Y."/>
            <person name="Young J.P."/>
            <person name="Sanders I.R."/>
            <person name="Henrissat B."/>
            <person name="Rensing S.A."/>
            <person name="Grigoriev I.V."/>
            <person name="Corradi N."/>
            <person name="Roux C."/>
            <person name="Martin F."/>
        </authorList>
    </citation>
    <scope>NUCLEOTIDE SEQUENCE</scope>
    <source>
        <strain evidence="2">DAOM 197198</strain>
    </source>
</reference>
<accession>U9TY68</accession>
<organism evidence="2">
    <name type="scientific">Rhizophagus irregularis (strain DAOM 181602 / DAOM 197198 / MUCL 43194)</name>
    <name type="common">Arbuscular mycorrhizal fungus</name>
    <name type="synonym">Glomus intraradices</name>
    <dbReference type="NCBI Taxonomy" id="747089"/>
    <lineage>
        <taxon>Eukaryota</taxon>
        <taxon>Fungi</taxon>
        <taxon>Fungi incertae sedis</taxon>
        <taxon>Mucoromycota</taxon>
        <taxon>Glomeromycotina</taxon>
        <taxon>Glomeromycetes</taxon>
        <taxon>Glomerales</taxon>
        <taxon>Glomeraceae</taxon>
        <taxon>Rhizophagus</taxon>
    </lineage>
</organism>
<feature type="compositionally biased region" description="Basic residues" evidence="1">
    <location>
        <begin position="25"/>
        <end position="41"/>
    </location>
</feature>
<proteinExistence type="predicted"/>
<dbReference type="EMBL" id="KI289323">
    <property type="protein sequence ID" value="ESA08331.1"/>
    <property type="molecule type" value="Genomic_DNA"/>
</dbReference>
<dbReference type="AlphaFoldDB" id="U9TY68"/>
<evidence type="ECO:0000313" key="2">
    <source>
        <dbReference type="EMBL" id="ESA08331.1"/>
    </source>
</evidence>
<sequence length="105" mass="12536">MNKPYQKSTVLKVHHPPLSPEQKLAKKREKNRRRRQLKIARRKEEGRLRQQTTVIKKTKYLERRAKREAKELLVNDKKPAQHVALPMSKTTGSYITTTKRYVFNK</sequence>
<gene>
    <name evidence="2" type="ORF">GLOINDRAFT_98341</name>
</gene>
<evidence type="ECO:0000256" key="1">
    <source>
        <dbReference type="SAM" id="MobiDB-lite"/>
    </source>
</evidence>
<name>U9TY68_RHIID</name>